<protein>
    <submittedName>
        <fullName evidence="1">Uncharacterized protein</fullName>
    </submittedName>
</protein>
<gene>
    <name evidence="1" type="ORF">SISSUDRAFT_967353</name>
</gene>
<sequence length="196" mass="22012">LRRTAATGGGGRSLDKIVIDDFPGLSWDDLSTKEQKRVRLRQKLTRRWENDHTDMLVRSVTCKQVALGPEGETACICCLGLLGLKAFKNALARKPPDESRIKYTPKVHRLAGPLGDLFSSVKGLLKLVTDLIILGMQDPQKSPFLKFAQGVSDGQYDGDGDRVLLGMVDVMVRKKDRERRGKGMQNFKYERSFDEF</sequence>
<reference evidence="1 2" key="1">
    <citation type="journal article" date="2016" name="Mol. Biol. Evol.">
        <title>Comparative Genomics of Early-Diverging Mushroom-Forming Fungi Provides Insights into the Origins of Lignocellulose Decay Capabilities.</title>
        <authorList>
            <person name="Nagy L.G."/>
            <person name="Riley R."/>
            <person name="Tritt A."/>
            <person name="Adam C."/>
            <person name="Daum C."/>
            <person name="Floudas D."/>
            <person name="Sun H."/>
            <person name="Yadav J.S."/>
            <person name="Pangilinan J."/>
            <person name="Larsson K.H."/>
            <person name="Matsuura K."/>
            <person name="Barry K."/>
            <person name="Labutti K."/>
            <person name="Kuo R."/>
            <person name="Ohm R.A."/>
            <person name="Bhattacharya S.S."/>
            <person name="Shirouzu T."/>
            <person name="Yoshinaga Y."/>
            <person name="Martin F.M."/>
            <person name="Grigoriev I.V."/>
            <person name="Hibbett D.S."/>
        </authorList>
    </citation>
    <scope>NUCLEOTIDE SEQUENCE [LARGE SCALE GENOMIC DNA]</scope>
    <source>
        <strain evidence="1 2">HHB10207 ss-3</strain>
    </source>
</reference>
<dbReference type="OrthoDB" id="73076at2759"/>
<evidence type="ECO:0000313" key="2">
    <source>
        <dbReference type="Proteomes" id="UP000076798"/>
    </source>
</evidence>
<dbReference type="Proteomes" id="UP000076798">
    <property type="component" value="Unassembled WGS sequence"/>
</dbReference>
<evidence type="ECO:0000313" key="1">
    <source>
        <dbReference type="EMBL" id="KZT31506.1"/>
    </source>
</evidence>
<organism evidence="1 2">
    <name type="scientific">Sistotremastrum suecicum HHB10207 ss-3</name>
    <dbReference type="NCBI Taxonomy" id="1314776"/>
    <lineage>
        <taxon>Eukaryota</taxon>
        <taxon>Fungi</taxon>
        <taxon>Dikarya</taxon>
        <taxon>Basidiomycota</taxon>
        <taxon>Agaricomycotina</taxon>
        <taxon>Agaricomycetes</taxon>
        <taxon>Sistotremastrales</taxon>
        <taxon>Sistotremastraceae</taxon>
        <taxon>Sistotremastrum</taxon>
    </lineage>
</organism>
<proteinExistence type="predicted"/>
<name>A0A165WTI6_9AGAM</name>
<feature type="non-terminal residue" evidence="1">
    <location>
        <position position="196"/>
    </location>
</feature>
<dbReference type="AlphaFoldDB" id="A0A165WTI6"/>
<dbReference type="EMBL" id="KV428552">
    <property type="protein sequence ID" value="KZT31506.1"/>
    <property type="molecule type" value="Genomic_DNA"/>
</dbReference>
<keyword evidence="2" id="KW-1185">Reference proteome</keyword>
<feature type="non-terminal residue" evidence="1">
    <location>
        <position position="1"/>
    </location>
</feature>
<accession>A0A165WTI6</accession>